<protein>
    <submittedName>
        <fullName evidence="3">NADP oxidoreductase</fullName>
    </submittedName>
</protein>
<dbReference type="GO" id="GO:0016491">
    <property type="term" value="F:oxidoreductase activity"/>
    <property type="evidence" value="ECO:0007669"/>
    <property type="project" value="UniProtKB-KW"/>
</dbReference>
<dbReference type="OrthoDB" id="5738121at2"/>
<dbReference type="SUPFAM" id="SSF51735">
    <property type="entry name" value="NAD(P)-binding Rossmann-fold domains"/>
    <property type="match status" value="1"/>
</dbReference>
<feature type="domain" description="Pyrroline-5-carboxylate reductase catalytic N-terminal" evidence="2">
    <location>
        <begin position="5"/>
        <end position="94"/>
    </location>
</feature>
<dbReference type="EMBL" id="SOFI01000003">
    <property type="protein sequence ID" value="TFB80601.1"/>
    <property type="molecule type" value="Genomic_DNA"/>
</dbReference>
<name>A0A4R8VBD4_9MICO</name>
<dbReference type="Pfam" id="PF03807">
    <property type="entry name" value="F420_oxidored"/>
    <property type="match status" value="1"/>
</dbReference>
<dbReference type="InterPro" id="IPR028939">
    <property type="entry name" value="P5C_Rdtase_cat_N"/>
</dbReference>
<organism evidence="3 4">
    <name type="scientific">Terrimesophilobacter mesophilus</name>
    <dbReference type="NCBI Taxonomy" id="433647"/>
    <lineage>
        <taxon>Bacteria</taxon>
        <taxon>Bacillati</taxon>
        <taxon>Actinomycetota</taxon>
        <taxon>Actinomycetes</taxon>
        <taxon>Micrococcales</taxon>
        <taxon>Microbacteriaceae</taxon>
        <taxon>Terrimesophilobacter</taxon>
    </lineage>
</organism>
<dbReference type="PANTHER" id="PTHR14239">
    <property type="entry name" value="DUDULIN-RELATED"/>
    <property type="match status" value="1"/>
</dbReference>
<dbReference type="PANTHER" id="PTHR14239:SF10">
    <property type="entry name" value="REDUCTASE"/>
    <property type="match status" value="1"/>
</dbReference>
<evidence type="ECO:0000256" key="1">
    <source>
        <dbReference type="ARBA" id="ARBA00023002"/>
    </source>
</evidence>
<proteinExistence type="predicted"/>
<evidence type="ECO:0000313" key="4">
    <source>
        <dbReference type="Proteomes" id="UP000298488"/>
    </source>
</evidence>
<dbReference type="RefSeq" id="WP_104096452.1">
    <property type="nucleotide sequence ID" value="NZ_JACHBP010000001.1"/>
</dbReference>
<dbReference type="AlphaFoldDB" id="A0A4R8VBD4"/>
<reference evidence="3 4" key="1">
    <citation type="submission" date="2019-03" db="EMBL/GenBank/DDBJ databases">
        <title>Genomics of glacier-inhabiting Cryobacterium strains.</title>
        <authorList>
            <person name="Liu Q."/>
            <person name="Xin Y.-H."/>
        </authorList>
    </citation>
    <scope>NUCLEOTIDE SEQUENCE [LARGE SCALE GENOMIC DNA]</scope>
    <source>
        <strain evidence="3 4">CGMCC 1.10440</strain>
    </source>
</reference>
<dbReference type="InterPro" id="IPR051267">
    <property type="entry name" value="STEAP_metalloreductase"/>
</dbReference>
<evidence type="ECO:0000259" key="2">
    <source>
        <dbReference type="Pfam" id="PF03807"/>
    </source>
</evidence>
<comment type="caution">
    <text evidence="3">The sequence shown here is derived from an EMBL/GenBank/DDBJ whole genome shotgun (WGS) entry which is preliminary data.</text>
</comment>
<evidence type="ECO:0000313" key="3">
    <source>
        <dbReference type="EMBL" id="TFB80601.1"/>
    </source>
</evidence>
<gene>
    <name evidence="3" type="ORF">E3N84_11510</name>
</gene>
<sequence length="209" mass="21197">MSSDTISIVGAGNVAKGIATRALASGYGVQILVRNEEQGKTLAGELGGNVTVAGIGDQVTGDIVALAVPWSAVTDLATAFGGFAGKTVVDATNPLNADFTGLAVSPDTSGAEEIAKLIPQAKVVKAFNTVFASNVVAGEKNGDALDLLVAADDADAKAAVVAFAEKAGFRVIDTGALSQSRTMEALAWLHMQLQFTRGTNFASAITIVD</sequence>
<dbReference type="Gene3D" id="3.40.50.720">
    <property type="entry name" value="NAD(P)-binding Rossmann-like Domain"/>
    <property type="match status" value="1"/>
</dbReference>
<accession>A0A4R8VBD4</accession>
<keyword evidence="4" id="KW-1185">Reference proteome</keyword>
<dbReference type="InterPro" id="IPR036291">
    <property type="entry name" value="NAD(P)-bd_dom_sf"/>
</dbReference>
<dbReference type="Proteomes" id="UP000298488">
    <property type="component" value="Unassembled WGS sequence"/>
</dbReference>
<keyword evidence="1" id="KW-0560">Oxidoreductase</keyword>